<accession>D3DIE2</accession>
<dbReference type="Pfam" id="PF03270">
    <property type="entry name" value="DUF269"/>
    <property type="match status" value="1"/>
</dbReference>
<dbReference type="KEGG" id="hth:HTH_1140"/>
<dbReference type="KEGG" id="hte:Hydth_1132"/>
<dbReference type="PIRSF" id="PIRSF005788">
    <property type="entry name" value="NifK"/>
    <property type="match status" value="1"/>
</dbReference>
<dbReference type="eggNOG" id="ENOG502ZBN7">
    <property type="taxonomic scope" value="Bacteria"/>
</dbReference>
<protein>
    <submittedName>
        <fullName evidence="1">Nitrogen fixation protein</fullName>
    </submittedName>
</protein>
<gene>
    <name evidence="1" type="ordered locus">HTH_1140</name>
</gene>
<evidence type="ECO:0000313" key="1">
    <source>
        <dbReference type="EMBL" id="BAI69594.1"/>
    </source>
</evidence>
<evidence type="ECO:0000313" key="2">
    <source>
        <dbReference type="Proteomes" id="UP000002574"/>
    </source>
</evidence>
<dbReference type="STRING" id="608538.HTH_1140"/>
<dbReference type="OrthoDB" id="9808545at2"/>
<dbReference type="EMBL" id="AP011112">
    <property type="protein sequence ID" value="BAI69594.1"/>
    <property type="molecule type" value="Genomic_DNA"/>
</dbReference>
<reference evidence="1 2" key="1">
    <citation type="journal article" date="2010" name="J. Bacteriol.">
        <title>Complete genome sequence of the thermophilic, obligately chemolithoautotrophic hydrogen-oxidizing bacterium Hydrogenobacter thermophilus TK-6.</title>
        <authorList>
            <person name="Arai H."/>
            <person name="Kanbe H."/>
            <person name="Ishii M."/>
            <person name="Igarashi Y."/>
        </authorList>
    </citation>
    <scope>NUCLEOTIDE SEQUENCE [LARGE SCALE GENOMIC DNA]</scope>
    <source>
        <strain evidence="2">DSM 6534 / IAM 12695 / TK-6</strain>
    </source>
</reference>
<name>D3DIE2_HYDTT</name>
<dbReference type="RefSeq" id="WP_012963774.1">
    <property type="nucleotide sequence ID" value="NC_013799.1"/>
</dbReference>
<sequence>MVVDERTAEEFMKEVVNQVRAYDTYGTWEKRGDEDLLKEFLKGETNKPASFNFGGHCAVDPKAMLKIYAYFKALGVVIERRSNILTSTVINMDDEGNGNVIVYSGRLVLVNKTIRDANRFGFKSLEDMAKQGLKMIEKATQLLEKYEEVARL</sequence>
<dbReference type="Gene3D" id="1.10.3100.20">
    <property type="entry name" value="Protein of unknown function DUF269"/>
    <property type="match status" value="1"/>
</dbReference>
<proteinExistence type="predicted"/>
<dbReference type="Proteomes" id="UP000002574">
    <property type="component" value="Chromosome"/>
</dbReference>
<dbReference type="InterPro" id="IPR004952">
    <property type="entry name" value="NifX-assoc_nitrogen_fix"/>
</dbReference>
<organism evidence="1 2">
    <name type="scientific">Hydrogenobacter thermophilus (strain DSM 6534 / IAM 12695 / TK-6)</name>
    <dbReference type="NCBI Taxonomy" id="608538"/>
    <lineage>
        <taxon>Bacteria</taxon>
        <taxon>Pseudomonadati</taxon>
        <taxon>Aquificota</taxon>
        <taxon>Aquificia</taxon>
        <taxon>Aquificales</taxon>
        <taxon>Aquificaceae</taxon>
        <taxon>Hydrogenobacter</taxon>
    </lineage>
</organism>
<dbReference type="AlphaFoldDB" id="D3DIE2"/>
<keyword evidence="2" id="KW-1185">Reference proteome</keyword>